<gene>
    <name evidence="10" type="ORF">BANT10_01551</name>
</gene>
<evidence type="ECO:0000313" key="10">
    <source>
        <dbReference type="EMBL" id="SMX81650.1"/>
    </source>
</evidence>
<keyword evidence="7" id="KW-0472">Membrane</keyword>
<proteinExistence type="predicted"/>
<protein>
    <submittedName>
        <fullName evidence="10">LPXTG-motif cell wall anchor domain-containing protein</fullName>
    </submittedName>
</protein>
<keyword evidence="11" id="KW-1185">Reference proteome</keyword>
<evidence type="ECO:0000256" key="6">
    <source>
        <dbReference type="SAM" id="MobiDB-lite"/>
    </source>
</evidence>
<feature type="domain" description="Gram-positive cocci surface proteins LPxTG" evidence="9">
    <location>
        <begin position="441"/>
        <end position="475"/>
    </location>
</feature>
<evidence type="ECO:0000256" key="3">
    <source>
        <dbReference type="ARBA" id="ARBA00022729"/>
    </source>
</evidence>
<feature type="region of interest" description="Disordered" evidence="6">
    <location>
        <begin position="368"/>
        <end position="448"/>
    </location>
</feature>
<dbReference type="PANTHER" id="PTHR36489">
    <property type="entry name" value="PROTEIN-COUPLED RECEPTOR GPR1, PUTATIVE-RELATED"/>
    <property type="match status" value="1"/>
</dbReference>
<dbReference type="Gene3D" id="2.60.40.2810">
    <property type="match status" value="1"/>
</dbReference>
<dbReference type="Pfam" id="PF04886">
    <property type="entry name" value="PT"/>
    <property type="match status" value="1"/>
</dbReference>
<evidence type="ECO:0000313" key="11">
    <source>
        <dbReference type="Proteomes" id="UP000234342"/>
    </source>
</evidence>
<dbReference type="PROSITE" id="PS50847">
    <property type="entry name" value="GRAM_POS_ANCHORING"/>
    <property type="match status" value="1"/>
</dbReference>
<dbReference type="InterPro" id="IPR049804">
    <property type="entry name" value="Choice_anch_L"/>
</dbReference>
<dbReference type="Pfam" id="PF17963">
    <property type="entry name" value="Big_9"/>
    <property type="match status" value="1"/>
</dbReference>
<keyword evidence="7" id="KW-0812">Transmembrane</keyword>
<evidence type="ECO:0000256" key="5">
    <source>
        <dbReference type="ARBA" id="ARBA00023088"/>
    </source>
</evidence>
<evidence type="ECO:0000256" key="1">
    <source>
        <dbReference type="ARBA" id="ARBA00022512"/>
    </source>
</evidence>
<feature type="compositionally biased region" description="Acidic residues" evidence="6">
    <location>
        <begin position="374"/>
        <end position="433"/>
    </location>
</feature>
<dbReference type="NCBIfam" id="TIGR01167">
    <property type="entry name" value="LPXTG_anchor"/>
    <property type="match status" value="1"/>
</dbReference>
<evidence type="ECO:0000256" key="2">
    <source>
        <dbReference type="ARBA" id="ARBA00022525"/>
    </source>
</evidence>
<feature type="transmembrane region" description="Helical" evidence="7">
    <location>
        <begin position="449"/>
        <end position="469"/>
    </location>
</feature>
<name>A0A2H1J2J4_9MICO</name>
<dbReference type="PANTHER" id="PTHR36489:SF2">
    <property type="entry name" value="APPLE DOMAIN-CONTAINING PROTEIN"/>
    <property type="match status" value="1"/>
</dbReference>
<keyword evidence="5" id="KW-0572">Peptidoglycan-anchor</keyword>
<dbReference type="Proteomes" id="UP000234342">
    <property type="component" value="Unassembled WGS sequence"/>
</dbReference>
<reference evidence="11" key="1">
    <citation type="submission" date="2017-03" db="EMBL/GenBank/DDBJ databases">
        <authorList>
            <person name="Monnet C."/>
        </authorList>
    </citation>
    <scope>NUCLEOTIDE SEQUENCE [LARGE SCALE GENOMIC DNA]</scope>
    <source>
        <strain evidence="11">P10</strain>
    </source>
</reference>
<keyword evidence="1" id="KW-0134">Cell wall</keyword>
<sequence length="475" mass="48855">MDVPIRHRRMTVTAGVAALALVGMSTSFAHAAPQGSTERQLAAQQEVVAQVSPGQSASDLTGGLAADDLVGQIIGKGVSYSNVSYTGAEAAAGTISGITDLGVEEGLALSSGAVAGEDSSFLGPNQDSAMSSYFGTDGDADLDAIVSPSTTNDAAVLEFDFVPDTDQISFTYVFGSDEYNEYVDSTFNDVFGFFINGQNCAVTDSGDPVTVNSINNDVNAGLYNDNSQDAGTPYDTELDGFTDPLVCAATVVPGESNHIKLAIADTTDGILDSAVVIGSGTFEANTAPVAEDAVYTTTLDTPVDTPLDASDPDGDPLSYTVIDEPANGTLSGTGADLTFTPDEGFLGETSFTFRADDGAAESNLATVTIKVVEEPTETPTDEPTDEPTETPTDEPTDEPTETPTDEPTDEPTEGPTDEPTDEPTEGPTDEPTDEPTPGGELPRTGVDTAVTLGAAGALLAIGGAVVLLTRRNRRG</sequence>
<keyword evidence="2" id="KW-0964">Secreted</keyword>
<dbReference type="EMBL" id="FXZE01000005">
    <property type="protein sequence ID" value="SMX81650.1"/>
    <property type="molecule type" value="Genomic_DNA"/>
</dbReference>
<feature type="chain" id="PRO_5013675320" evidence="8">
    <location>
        <begin position="32"/>
        <end position="475"/>
    </location>
</feature>
<keyword evidence="7" id="KW-1133">Transmembrane helix</keyword>
<accession>A0A2H1J2J4</accession>
<dbReference type="AlphaFoldDB" id="A0A2H1J2J4"/>
<dbReference type="InterPro" id="IPR006970">
    <property type="entry name" value="PT"/>
</dbReference>
<dbReference type="NCBIfam" id="NF038133">
    <property type="entry name" value="choice_anch_L"/>
    <property type="match status" value="1"/>
</dbReference>
<dbReference type="InterPro" id="IPR019931">
    <property type="entry name" value="LPXTG_anchor"/>
</dbReference>
<feature type="signal peptide" evidence="8">
    <location>
        <begin position="1"/>
        <end position="31"/>
    </location>
</feature>
<organism evidence="10 11">
    <name type="scientific">Brevibacterium antiquum</name>
    <dbReference type="NCBI Taxonomy" id="234835"/>
    <lineage>
        <taxon>Bacteria</taxon>
        <taxon>Bacillati</taxon>
        <taxon>Actinomycetota</taxon>
        <taxon>Actinomycetes</taxon>
        <taxon>Micrococcales</taxon>
        <taxon>Brevibacteriaceae</taxon>
        <taxon>Brevibacterium</taxon>
    </lineage>
</organism>
<evidence type="ECO:0000259" key="9">
    <source>
        <dbReference type="PROSITE" id="PS50847"/>
    </source>
</evidence>
<keyword evidence="3 8" id="KW-0732">Signal</keyword>
<evidence type="ECO:0000256" key="4">
    <source>
        <dbReference type="ARBA" id="ARBA00022737"/>
    </source>
</evidence>
<keyword evidence="4" id="KW-0677">Repeat</keyword>
<evidence type="ECO:0000256" key="7">
    <source>
        <dbReference type="SAM" id="Phobius"/>
    </source>
</evidence>
<feature type="compositionally biased region" description="Low complexity" evidence="6">
    <location>
        <begin position="435"/>
        <end position="448"/>
    </location>
</feature>
<evidence type="ECO:0000256" key="8">
    <source>
        <dbReference type="SAM" id="SignalP"/>
    </source>
</evidence>